<proteinExistence type="predicted"/>
<dbReference type="Proteomes" id="UP000522313">
    <property type="component" value="Unassembled WGS sequence"/>
</dbReference>
<reference evidence="2 3" key="1">
    <citation type="submission" date="2020-08" db="EMBL/GenBank/DDBJ databases">
        <title>The Agave Microbiome: Exploring the role of microbial communities in plant adaptations to desert environments.</title>
        <authorList>
            <person name="Partida-Martinez L.P."/>
        </authorList>
    </citation>
    <scope>NUCLEOTIDE SEQUENCE [LARGE SCALE GENOMIC DNA]</scope>
    <source>
        <strain evidence="2 3">AS3.13</strain>
    </source>
</reference>
<accession>A0A7X0JCS8</accession>
<evidence type="ECO:0000313" key="3">
    <source>
        <dbReference type="Proteomes" id="UP000522313"/>
    </source>
</evidence>
<dbReference type="GO" id="GO:0047474">
    <property type="term" value="F:long-chain fatty acid--protein ligase activity"/>
    <property type="evidence" value="ECO:0007669"/>
    <property type="project" value="InterPro"/>
</dbReference>
<protein>
    <recommendedName>
        <fullName evidence="1">Acyl-protein synthetase LuxE domain-containing protein</fullName>
    </recommendedName>
</protein>
<organism evidence="2 3">
    <name type="scientific">Sphingomonas endophytica</name>
    <dbReference type="NCBI Taxonomy" id="869719"/>
    <lineage>
        <taxon>Bacteria</taxon>
        <taxon>Pseudomonadati</taxon>
        <taxon>Pseudomonadota</taxon>
        <taxon>Alphaproteobacteria</taxon>
        <taxon>Sphingomonadales</taxon>
        <taxon>Sphingomonadaceae</taxon>
        <taxon>Sphingomonas</taxon>
    </lineage>
</organism>
<dbReference type="InterPro" id="IPR007534">
    <property type="entry name" value="LuxE"/>
</dbReference>
<reference evidence="2 3" key="2">
    <citation type="submission" date="2020-08" db="EMBL/GenBank/DDBJ databases">
        <authorList>
            <person name="Partida-Martinez L."/>
            <person name="Huntemann M."/>
            <person name="Clum A."/>
            <person name="Wang J."/>
            <person name="Palaniappan K."/>
            <person name="Ritter S."/>
            <person name="Chen I.-M."/>
            <person name="Stamatis D."/>
            <person name="Reddy T."/>
            <person name="O'Malley R."/>
            <person name="Daum C."/>
            <person name="Shapiro N."/>
            <person name="Ivanova N."/>
            <person name="Kyrpides N."/>
            <person name="Woyke T."/>
        </authorList>
    </citation>
    <scope>NUCLEOTIDE SEQUENCE [LARGE SCALE GENOMIC DNA]</scope>
    <source>
        <strain evidence="2 3">AS3.13</strain>
    </source>
</reference>
<gene>
    <name evidence="2" type="ORF">F4693_002226</name>
</gene>
<sequence>MIGPLVAALDAPAYSLTQAQRTPLLLDGLNELTARHYAAGLPYRRIVDGAWGGLRPAAAVEDVPYLPVSLFKTQRLQSIADEAVRVTLTSSGTTGQTVSRIVLDTDTSTIQQKALANSLVHVLGKRRLPMLVIDTGMVFKDPRRMSARGAGVLGLMRYGRSHAFALDPDLEPDVEAVRAFLAEHGDQPFFMFGFTFVVWMHFYERFRDSGIDLSNGILIHSGGWKKMVERSVDNATFRHAFKEAFGLTRIYNFYGMVEQIGSIFLEGPDGLLFPPNFADVIIRDPRSWQPLPPGQPGVIQLLSLLPHSYPGHSVLTEDMGVVESVDPGIDGWNGRGLRVLGRVAKAELRGCSDVIATAAA</sequence>
<dbReference type="Gene3D" id="3.40.50.12780">
    <property type="entry name" value="N-terminal domain of ligase-like"/>
    <property type="match status" value="1"/>
</dbReference>
<dbReference type="AlphaFoldDB" id="A0A7X0JCS8"/>
<dbReference type="InterPro" id="IPR042099">
    <property type="entry name" value="ANL_N_sf"/>
</dbReference>
<dbReference type="GO" id="GO:0008218">
    <property type="term" value="P:bioluminescence"/>
    <property type="evidence" value="ECO:0007669"/>
    <property type="project" value="InterPro"/>
</dbReference>
<feature type="domain" description="Acyl-protein synthetase LuxE" evidence="1">
    <location>
        <begin position="9"/>
        <end position="357"/>
    </location>
</feature>
<evidence type="ECO:0000259" key="1">
    <source>
        <dbReference type="Pfam" id="PF04443"/>
    </source>
</evidence>
<dbReference type="SUPFAM" id="SSF56801">
    <property type="entry name" value="Acetyl-CoA synthetase-like"/>
    <property type="match status" value="1"/>
</dbReference>
<dbReference type="RefSeq" id="WP_221434888.1">
    <property type="nucleotide sequence ID" value="NZ_JACHBT010000011.1"/>
</dbReference>
<name>A0A7X0JCS8_9SPHN</name>
<dbReference type="EMBL" id="JACHBT010000011">
    <property type="protein sequence ID" value="MBB6505238.1"/>
    <property type="molecule type" value="Genomic_DNA"/>
</dbReference>
<evidence type="ECO:0000313" key="2">
    <source>
        <dbReference type="EMBL" id="MBB6505238.1"/>
    </source>
</evidence>
<dbReference type="Pfam" id="PF04443">
    <property type="entry name" value="LuxE"/>
    <property type="match status" value="1"/>
</dbReference>
<comment type="caution">
    <text evidence="2">The sequence shown here is derived from an EMBL/GenBank/DDBJ whole genome shotgun (WGS) entry which is preliminary data.</text>
</comment>